<dbReference type="Proteomes" id="UP001202328">
    <property type="component" value="Unassembled WGS sequence"/>
</dbReference>
<feature type="region of interest" description="Disordered" evidence="1">
    <location>
        <begin position="1"/>
        <end position="39"/>
    </location>
</feature>
<feature type="compositionally biased region" description="Basic and acidic residues" evidence="1">
    <location>
        <begin position="69"/>
        <end position="87"/>
    </location>
</feature>
<accession>A0AAD4XMK4</accession>
<name>A0AAD4XMK4_9MAGN</name>
<protein>
    <submittedName>
        <fullName evidence="2">Uncharacterized protein</fullName>
    </submittedName>
</protein>
<keyword evidence="3" id="KW-1185">Reference proteome</keyword>
<dbReference type="PANTHER" id="PTHR47553">
    <property type="entry name" value="MYOSIN-11"/>
    <property type="match status" value="1"/>
</dbReference>
<feature type="region of interest" description="Disordered" evidence="1">
    <location>
        <begin position="69"/>
        <end position="93"/>
    </location>
</feature>
<dbReference type="EMBL" id="JAJJMB010007708">
    <property type="protein sequence ID" value="KAI3928114.1"/>
    <property type="molecule type" value="Genomic_DNA"/>
</dbReference>
<dbReference type="PANTHER" id="PTHR47553:SF1">
    <property type="entry name" value="RING_FYVE_PHD ZINC FINGER SUPERFAMILY PROTEIN"/>
    <property type="match status" value="1"/>
</dbReference>
<comment type="caution">
    <text evidence="2">The sequence shown here is derived from an EMBL/GenBank/DDBJ whole genome shotgun (WGS) entry which is preliminary data.</text>
</comment>
<evidence type="ECO:0000313" key="3">
    <source>
        <dbReference type="Proteomes" id="UP001202328"/>
    </source>
</evidence>
<sequence>MKLRREGRMEEAEAESELAKALEAQLEEHDSQNTSKSEAMDDVVVEDLLDPQLLSALKAIGLLGTEVVAPRHQEKSEPAKASPEKGENLSQERSLLEEKIKAEKDLEQQNIQIQERNSKIQALQDQNAKLEDEVASLLKLDQDQKTLIQEYGSTIKALQSENMMLSEKYEIEKVQNTQLRNQVAGLLKLEIDQKKPIQDEVSSPSPKGLVNETASRNFQSEGNPTDVKPVPSLAEKTNSRVAQVKAAAAALKKFDPEQYNSLTTLADGANVVLDLVYDVVSEGEASRVHEIRNSVFAFIRKMEPKGVMNTMLVYLV</sequence>
<gene>
    <name evidence="2" type="ORF">MKW98_023715</name>
</gene>
<organism evidence="2 3">
    <name type="scientific">Papaver atlanticum</name>
    <dbReference type="NCBI Taxonomy" id="357466"/>
    <lineage>
        <taxon>Eukaryota</taxon>
        <taxon>Viridiplantae</taxon>
        <taxon>Streptophyta</taxon>
        <taxon>Embryophyta</taxon>
        <taxon>Tracheophyta</taxon>
        <taxon>Spermatophyta</taxon>
        <taxon>Magnoliopsida</taxon>
        <taxon>Ranunculales</taxon>
        <taxon>Papaveraceae</taxon>
        <taxon>Papaveroideae</taxon>
        <taxon>Papaver</taxon>
    </lineage>
</organism>
<dbReference type="AlphaFoldDB" id="A0AAD4XMK4"/>
<reference evidence="2" key="1">
    <citation type="submission" date="2022-04" db="EMBL/GenBank/DDBJ databases">
        <title>A functionally conserved STORR gene fusion in Papaver species that diverged 16.8 million years ago.</title>
        <authorList>
            <person name="Catania T."/>
        </authorList>
    </citation>
    <scope>NUCLEOTIDE SEQUENCE</scope>
    <source>
        <strain evidence="2">S-188037</strain>
    </source>
</reference>
<feature type="region of interest" description="Disordered" evidence="1">
    <location>
        <begin position="196"/>
        <end position="231"/>
    </location>
</feature>
<evidence type="ECO:0000313" key="2">
    <source>
        <dbReference type="EMBL" id="KAI3928114.1"/>
    </source>
</evidence>
<evidence type="ECO:0000256" key="1">
    <source>
        <dbReference type="SAM" id="MobiDB-lite"/>
    </source>
</evidence>
<proteinExistence type="predicted"/>
<feature type="compositionally biased region" description="Basic and acidic residues" evidence="1">
    <location>
        <begin position="1"/>
        <end position="11"/>
    </location>
</feature>
<feature type="compositionally biased region" description="Polar residues" evidence="1">
    <location>
        <begin position="212"/>
        <end position="223"/>
    </location>
</feature>